<organism evidence="2 3">
    <name type="scientific">Trema orientale</name>
    <name type="common">Charcoal tree</name>
    <name type="synonym">Celtis orientalis</name>
    <dbReference type="NCBI Taxonomy" id="63057"/>
    <lineage>
        <taxon>Eukaryota</taxon>
        <taxon>Viridiplantae</taxon>
        <taxon>Streptophyta</taxon>
        <taxon>Embryophyta</taxon>
        <taxon>Tracheophyta</taxon>
        <taxon>Spermatophyta</taxon>
        <taxon>Magnoliopsida</taxon>
        <taxon>eudicotyledons</taxon>
        <taxon>Gunneridae</taxon>
        <taxon>Pentapetalae</taxon>
        <taxon>rosids</taxon>
        <taxon>fabids</taxon>
        <taxon>Rosales</taxon>
        <taxon>Cannabaceae</taxon>
        <taxon>Trema</taxon>
    </lineage>
</organism>
<comment type="caution">
    <text evidence="2">The sequence shown here is derived from an EMBL/GenBank/DDBJ whole genome shotgun (WGS) entry which is preliminary data.</text>
</comment>
<evidence type="ECO:0000259" key="1">
    <source>
        <dbReference type="Pfam" id="PF20167"/>
    </source>
</evidence>
<dbReference type="Proteomes" id="UP000237000">
    <property type="component" value="Unassembled WGS sequence"/>
</dbReference>
<dbReference type="InterPro" id="IPR046796">
    <property type="entry name" value="Transposase_32_dom"/>
</dbReference>
<dbReference type="Pfam" id="PF20167">
    <property type="entry name" value="Transposase_32"/>
    <property type="match status" value="1"/>
</dbReference>
<dbReference type="InParanoid" id="A0A2P5AWX9"/>
<proteinExistence type="predicted"/>
<dbReference type="OrthoDB" id="1714944at2759"/>
<accession>A0A2P5AWX9</accession>
<reference evidence="3" key="1">
    <citation type="submission" date="2016-06" db="EMBL/GenBank/DDBJ databases">
        <title>Parallel loss of symbiosis genes in relatives of nitrogen-fixing non-legume Parasponia.</title>
        <authorList>
            <person name="Van Velzen R."/>
            <person name="Holmer R."/>
            <person name="Bu F."/>
            <person name="Rutten L."/>
            <person name="Van Zeijl A."/>
            <person name="Liu W."/>
            <person name="Santuari L."/>
            <person name="Cao Q."/>
            <person name="Sharma T."/>
            <person name="Shen D."/>
            <person name="Roswanjaya Y."/>
            <person name="Wardhani T."/>
            <person name="Kalhor M.S."/>
            <person name="Jansen J."/>
            <person name="Van den Hoogen J."/>
            <person name="Gungor B."/>
            <person name="Hartog M."/>
            <person name="Hontelez J."/>
            <person name="Verver J."/>
            <person name="Yang W.-C."/>
            <person name="Schijlen E."/>
            <person name="Repin R."/>
            <person name="Schilthuizen M."/>
            <person name="Schranz E."/>
            <person name="Heidstra R."/>
            <person name="Miyata K."/>
            <person name="Fedorova E."/>
            <person name="Kohlen W."/>
            <person name="Bisseling T."/>
            <person name="Smit S."/>
            <person name="Geurts R."/>
        </authorList>
    </citation>
    <scope>NUCLEOTIDE SEQUENCE [LARGE SCALE GENOMIC DNA]</scope>
    <source>
        <strain evidence="3">cv. RG33-2</strain>
    </source>
</reference>
<feature type="domain" description="Putative plant transposon protein" evidence="1">
    <location>
        <begin position="1"/>
        <end position="62"/>
    </location>
</feature>
<keyword evidence="3" id="KW-1185">Reference proteome</keyword>
<protein>
    <recommendedName>
        <fullName evidence="1">Putative plant transposon protein domain-containing protein</fullName>
    </recommendedName>
</protein>
<gene>
    <name evidence="2" type="ORF">TorRG33x02_338840</name>
</gene>
<evidence type="ECO:0000313" key="2">
    <source>
        <dbReference type="EMBL" id="PON41060.1"/>
    </source>
</evidence>
<sequence>MPSTHYGHVTRDHMILLFCLVTSRTIDIGKVIHTSIMATLRNHKYGLYFPSLITMICKNAGVKWDDNETIVWPQNPIIEMIILESTNDPPSEAGFSRTTRTITSIQASYDMFEQLLRQGLVGIDGDLSNIPHIPPYQAQNKADENDEDE</sequence>
<evidence type="ECO:0000313" key="3">
    <source>
        <dbReference type="Proteomes" id="UP000237000"/>
    </source>
</evidence>
<dbReference type="AlphaFoldDB" id="A0A2P5AWX9"/>
<dbReference type="EMBL" id="JXTC01000671">
    <property type="protein sequence ID" value="PON41060.1"/>
    <property type="molecule type" value="Genomic_DNA"/>
</dbReference>
<name>A0A2P5AWX9_TREOI</name>